<organism evidence="3 4">
    <name type="scientific">Lactarius akahatsu</name>
    <dbReference type="NCBI Taxonomy" id="416441"/>
    <lineage>
        <taxon>Eukaryota</taxon>
        <taxon>Fungi</taxon>
        <taxon>Dikarya</taxon>
        <taxon>Basidiomycota</taxon>
        <taxon>Agaricomycotina</taxon>
        <taxon>Agaricomycetes</taxon>
        <taxon>Russulales</taxon>
        <taxon>Russulaceae</taxon>
        <taxon>Lactarius</taxon>
    </lineage>
</organism>
<dbReference type="SUPFAM" id="SSF53448">
    <property type="entry name" value="Nucleotide-diphospho-sugar transferases"/>
    <property type="match status" value="1"/>
</dbReference>
<accession>A0AAD4LCK1</accession>
<dbReference type="InterPro" id="IPR007577">
    <property type="entry name" value="GlycoTrfase_DXD_sugar-bd_CS"/>
</dbReference>
<keyword evidence="4" id="KW-1185">Reference proteome</keyword>
<dbReference type="GO" id="GO:0006688">
    <property type="term" value="P:glycosphingolipid biosynthetic process"/>
    <property type="evidence" value="ECO:0007669"/>
    <property type="project" value="TreeGrafter"/>
</dbReference>
<reference evidence="3" key="1">
    <citation type="submission" date="2022-01" db="EMBL/GenBank/DDBJ databases">
        <title>Comparative genomics reveals a dynamic genome evolution in the ectomycorrhizal milk-cap (Lactarius) mushrooms.</title>
        <authorList>
            <consortium name="DOE Joint Genome Institute"/>
            <person name="Lebreton A."/>
            <person name="Tang N."/>
            <person name="Kuo A."/>
            <person name="LaButti K."/>
            <person name="Drula E."/>
            <person name="Barry K."/>
            <person name="Clum A."/>
            <person name="Lipzen A."/>
            <person name="Mousain D."/>
            <person name="Ng V."/>
            <person name="Wang R."/>
            <person name="Wang X."/>
            <person name="Dai Y."/>
            <person name="Henrissat B."/>
            <person name="Grigoriev I.V."/>
            <person name="Guerin-Laguette A."/>
            <person name="Yu F."/>
            <person name="Martin F.M."/>
        </authorList>
    </citation>
    <scope>NUCLEOTIDE SEQUENCE</scope>
    <source>
        <strain evidence="3">QP</strain>
    </source>
</reference>
<sequence length="437" mass="50728">MSEVGRDYSPLTTYESESDSAIDMHPYPPRDRPYYRTYRWPQRWPRWPRPRSCVKYTAPAIIVVLVLCYLTWEPHIEVTFYRRSWIRQEIVPITPLHGCFKLDQASPLYNVTERLYGPKSTEVHAGLPMRLGLDCYDFGATIRPLPFSSSADRPRTNYHTYWRTDLAPFGERQEYTLKSFFATQNPHSRLIMWSNGDLSTNALLASYVARYTDAFELRVANTRELSKGTPLENSPLLSSSDKIAWLDGDLIRLLVIWHDGGVWMDMDMLLTRDLSPLLEHEFVTQWDCYDKIYQALNGALMHFHKHSPYLCEAFHLMATSTTPRPSSTDWGAILYLRLWRRLVAEGIPPFKILPFCFSDARGCRKDNRLPDPFEPDPSDGYWTKGLTRAEDGGLDCKLAKVFAVHLHNQWEKSFPPGGWVERLLLHRYDKKLAGVPE</sequence>
<dbReference type="GO" id="GO:0016020">
    <property type="term" value="C:membrane"/>
    <property type="evidence" value="ECO:0007669"/>
    <property type="project" value="GOC"/>
</dbReference>
<comment type="caution">
    <text evidence="3">The sequence shown here is derived from an EMBL/GenBank/DDBJ whole genome shotgun (WGS) entry which is preliminary data.</text>
</comment>
<comment type="similarity">
    <text evidence="1">Belongs to the glycosyltransferase 32 family.</text>
</comment>
<dbReference type="Proteomes" id="UP001201163">
    <property type="component" value="Unassembled WGS sequence"/>
</dbReference>
<dbReference type="EMBL" id="JAKELL010000058">
    <property type="protein sequence ID" value="KAH8986024.1"/>
    <property type="molecule type" value="Genomic_DNA"/>
</dbReference>
<dbReference type="Gene3D" id="3.90.550.20">
    <property type="match status" value="1"/>
</dbReference>
<evidence type="ECO:0000313" key="3">
    <source>
        <dbReference type="EMBL" id="KAH8986024.1"/>
    </source>
</evidence>
<dbReference type="PANTHER" id="PTHR12042">
    <property type="entry name" value="LACTOSYLCERAMIDE 4-ALPHA-GALACTOSYLTRANSFERASE ALPHA- 1,4-GALACTOSYLTRANSFERASE"/>
    <property type="match status" value="1"/>
</dbReference>
<evidence type="ECO:0000256" key="2">
    <source>
        <dbReference type="SAM" id="MobiDB-lite"/>
    </source>
</evidence>
<protein>
    <submittedName>
        <fullName evidence="3">Glycosyltransferase family 32 protein</fullName>
    </submittedName>
</protein>
<feature type="region of interest" description="Disordered" evidence="2">
    <location>
        <begin position="1"/>
        <end position="25"/>
    </location>
</feature>
<evidence type="ECO:0000256" key="1">
    <source>
        <dbReference type="ARBA" id="ARBA00009003"/>
    </source>
</evidence>
<evidence type="ECO:0000313" key="4">
    <source>
        <dbReference type="Proteomes" id="UP001201163"/>
    </source>
</evidence>
<dbReference type="AlphaFoldDB" id="A0AAD4LCK1"/>
<name>A0AAD4LCK1_9AGAM</name>
<dbReference type="InterPro" id="IPR051981">
    <property type="entry name" value="Glycosyltransf_32"/>
</dbReference>
<proteinExistence type="inferred from homology"/>
<dbReference type="GO" id="GO:0016758">
    <property type="term" value="F:hexosyltransferase activity"/>
    <property type="evidence" value="ECO:0007669"/>
    <property type="project" value="TreeGrafter"/>
</dbReference>
<gene>
    <name evidence="3" type="ORF">EDB92DRAFT_1881227</name>
</gene>
<dbReference type="PANTHER" id="PTHR12042:SF21">
    <property type="entry name" value="ALPHA1,4-GALACTOSYLTRANSFERASE 1-RELATED"/>
    <property type="match status" value="1"/>
</dbReference>
<dbReference type="Pfam" id="PF04488">
    <property type="entry name" value="Gly_transf_sug"/>
    <property type="match status" value="1"/>
</dbReference>
<dbReference type="InterPro" id="IPR029044">
    <property type="entry name" value="Nucleotide-diphossugar_trans"/>
</dbReference>